<evidence type="ECO:0000313" key="2">
    <source>
        <dbReference type="EMBL" id="WZN41389.1"/>
    </source>
</evidence>
<dbReference type="PROSITE" id="PS50093">
    <property type="entry name" value="PKD"/>
    <property type="match status" value="1"/>
</dbReference>
<name>A0ABZ2YRC6_9BACT</name>
<feature type="domain" description="PKD" evidence="1">
    <location>
        <begin position="57"/>
        <end position="117"/>
    </location>
</feature>
<dbReference type="SUPFAM" id="SSF49299">
    <property type="entry name" value="PKD domain"/>
    <property type="match status" value="1"/>
</dbReference>
<dbReference type="InterPro" id="IPR035986">
    <property type="entry name" value="PKD_dom_sf"/>
</dbReference>
<gene>
    <name evidence="2" type="ORF">WJU16_25830</name>
</gene>
<dbReference type="EMBL" id="CP149822">
    <property type="protein sequence ID" value="WZN41389.1"/>
    <property type="molecule type" value="Genomic_DNA"/>
</dbReference>
<dbReference type="InterPro" id="IPR000601">
    <property type="entry name" value="PKD_dom"/>
</dbReference>
<dbReference type="InterPro" id="IPR041696">
    <property type="entry name" value="PKD_3"/>
</dbReference>
<dbReference type="CDD" id="cd00146">
    <property type="entry name" value="PKD"/>
    <property type="match status" value="1"/>
</dbReference>
<evidence type="ECO:0000259" key="1">
    <source>
        <dbReference type="PROSITE" id="PS50093"/>
    </source>
</evidence>
<keyword evidence="3" id="KW-1185">Reference proteome</keyword>
<dbReference type="Proteomes" id="UP001485459">
    <property type="component" value="Chromosome"/>
</dbReference>
<evidence type="ECO:0000313" key="3">
    <source>
        <dbReference type="Proteomes" id="UP001485459"/>
    </source>
</evidence>
<reference evidence="3" key="1">
    <citation type="submission" date="2024-03" db="EMBL/GenBank/DDBJ databases">
        <title>Chitinophaga horti sp. nov., isolated from garden soil.</title>
        <authorList>
            <person name="Lee D.S."/>
            <person name="Han D.M."/>
            <person name="Baek J.H."/>
            <person name="Choi D.G."/>
            <person name="Jeon J.H."/>
            <person name="Jeon C.O."/>
        </authorList>
    </citation>
    <scope>NUCLEOTIDE SEQUENCE [LARGE SCALE GENOMIC DNA]</scope>
    <source>
        <strain evidence="3">GPA1</strain>
    </source>
</reference>
<proteinExistence type="predicted"/>
<dbReference type="PROSITE" id="PS51257">
    <property type="entry name" value="PROKAR_LIPOPROTEIN"/>
    <property type="match status" value="1"/>
</dbReference>
<dbReference type="RefSeq" id="WP_341836240.1">
    <property type="nucleotide sequence ID" value="NZ_CP149822.1"/>
</dbReference>
<accession>A0ABZ2YRC6</accession>
<sequence length="197" mass="21514">MKRNLQWPALALLLGAAACSSNDKEIVKPMPVIDMKSPAGGFTLDQRQWLRIKPEVSNAEGASYLWLQGEDTLSRERNLLHIFGEPGENTLQLKVKTVAGEAIQSVKVTVNAQVYTNGVFKVHDFQPAPAQFTNKLPLWAEGDTEAMMIAKAETALKSGSMICLGGFGGYVVMGFDHTILNVPGEYNFQVLGNAFNN</sequence>
<dbReference type="Pfam" id="PF16820">
    <property type="entry name" value="PKD_3"/>
    <property type="match status" value="1"/>
</dbReference>
<organism evidence="2 3">
    <name type="scientific">Chitinophaga pollutisoli</name>
    <dbReference type="NCBI Taxonomy" id="3133966"/>
    <lineage>
        <taxon>Bacteria</taxon>
        <taxon>Pseudomonadati</taxon>
        <taxon>Bacteroidota</taxon>
        <taxon>Chitinophagia</taxon>
        <taxon>Chitinophagales</taxon>
        <taxon>Chitinophagaceae</taxon>
        <taxon>Chitinophaga</taxon>
    </lineage>
</organism>
<protein>
    <submittedName>
        <fullName evidence="2">PKD-like domain-containing protein</fullName>
    </submittedName>
</protein>